<comment type="caution">
    <text evidence="5">The sequence shown here is derived from an EMBL/GenBank/DDBJ whole genome shotgun (WGS) entry which is preliminary data.</text>
</comment>
<dbReference type="PANTHER" id="PTHR43133:SF51">
    <property type="entry name" value="RNA POLYMERASE SIGMA FACTOR"/>
    <property type="match status" value="1"/>
</dbReference>
<evidence type="ECO:0000259" key="4">
    <source>
        <dbReference type="Pfam" id="PF04542"/>
    </source>
</evidence>
<sequence>MPKENFPKTSWTGVLNARDDTPEGRKALAVLCDAYWFPVYAFIRRRGASAEEASDQTQGFFARLIEKNTLASVDRARGTKFRSWLLGCVKHHLQDEYAHARSAAAGGNVHFESLDAEHAEGRYQAEPSHDVTPERLYDRAFAENLLHRVLDQVREKYAAAGKSALFDALKGTLTASASRDRYEEVAARLGRSEGDVRKAAFDLRGVYKKMLLAEVESLVDVPADAADAKRVVEDEIGYLLVALAG</sequence>
<organism evidence="5 6">
    <name type="scientific">Polyangium fumosum</name>
    <dbReference type="NCBI Taxonomy" id="889272"/>
    <lineage>
        <taxon>Bacteria</taxon>
        <taxon>Pseudomonadati</taxon>
        <taxon>Myxococcota</taxon>
        <taxon>Polyangia</taxon>
        <taxon>Polyangiales</taxon>
        <taxon>Polyangiaceae</taxon>
        <taxon>Polyangium</taxon>
    </lineage>
</organism>
<dbReference type="RefSeq" id="WP_136934392.1">
    <property type="nucleotide sequence ID" value="NZ_SSMQ01000063.1"/>
</dbReference>
<feature type="domain" description="RNA polymerase sigma-70 region 2" evidence="4">
    <location>
        <begin position="39"/>
        <end position="101"/>
    </location>
</feature>
<evidence type="ECO:0000313" key="5">
    <source>
        <dbReference type="EMBL" id="TKC98850.1"/>
    </source>
</evidence>
<accession>A0A4U1IXR2</accession>
<keyword evidence="3" id="KW-0804">Transcription</keyword>
<dbReference type="AlphaFoldDB" id="A0A4U1IXR2"/>
<evidence type="ECO:0000256" key="1">
    <source>
        <dbReference type="ARBA" id="ARBA00023015"/>
    </source>
</evidence>
<keyword evidence="6" id="KW-1185">Reference proteome</keyword>
<proteinExistence type="predicted"/>
<keyword evidence="1" id="KW-0805">Transcription regulation</keyword>
<evidence type="ECO:0000256" key="2">
    <source>
        <dbReference type="ARBA" id="ARBA00023082"/>
    </source>
</evidence>
<dbReference type="PANTHER" id="PTHR43133">
    <property type="entry name" value="RNA POLYMERASE ECF-TYPE SIGMA FACTO"/>
    <property type="match status" value="1"/>
</dbReference>
<keyword evidence="2" id="KW-0731">Sigma factor</keyword>
<dbReference type="OrthoDB" id="270411at2"/>
<dbReference type="InterPro" id="IPR007627">
    <property type="entry name" value="RNA_pol_sigma70_r2"/>
</dbReference>
<dbReference type="Gene3D" id="1.10.1740.10">
    <property type="match status" value="1"/>
</dbReference>
<dbReference type="InterPro" id="IPR039425">
    <property type="entry name" value="RNA_pol_sigma-70-like"/>
</dbReference>
<dbReference type="EMBL" id="SSMQ01000063">
    <property type="protein sequence ID" value="TKC98850.1"/>
    <property type="molecule type" value="Genomic_DNA"/>
</dbReference>
<dbReference type="Proteomes" id="UP000309215">
    <property type="component" value="Unassembled WGS sequence"/>
</dbReference>
<evidence type="ECO:0000313" key="6">
    <source>
        <dbReference type="Proteomes" id="UP000309215"/>
    </source>
</evidence>
<gene>
    <name evidence="5" type="ORF">E8A74_40045</name>
</gene>
<name>A0A4U1IXR2_9BACT</name>
<dbReference type="SUPFAM" id="SSF88946">
    <property type="entry name" value="Sigma2 domain of RNA polymerase sigma factors"/>
    <property type="match status" value="1"/>
</dbReference>
<reference evidence="5 6" key="1">
    <citation type="submission" date="2019-04" db="EMBL/GenBank/DDBJ databases">
        <authorList>
            <person name="Li Y."/>
            <person name="Wang J."/>
        </authorList>
    </citation>
    <scope>NUCLEOTIDE SEQUENCE [LARGE SCALE GENOMIC DNA]</scope>
    <source>
        <strain evidence="5 6">DSM 14668</strain>
    </source>
</reference>
<dbReference type="GO" id="GO:0006352">
    <property type="term" value="P:DNA-templated transcription initiation"/>
    <property type="evidence" value="ECO:0007669"/>
    <property type="project" value="InterPro"/>
</dbReference>
<protein>
    <submittedName>
        <fullName evidence="5">Sigma-70 family RNA polymerase sigma factor</fullName>
    </submittedName>
</protein>
<dbReference type="Pfam" id="PF04542">
    <property type="entry name" value="Sigma70_r2"/>
    <property type="match status" value="1"/>
</dbReference>
<dbReference type="GO" id="GO:0016987">
    <property type="term" value="F:sigma factor activity"/>
    <property type="evidence" value="ECO:0007669"/>
    <property type="project" value="UniProtKB-KW"/>
</dbReference>
<dbReference type="InterPro" id="IPR013325">
    <property type="entry name" value="RNA_pol_sigma_r2"/>
</dbReference>
<evidence type="ECO:0000256" key="3">
    <source>
        <dbReference type="ARBA" id="ARBA00023163"/>
    </source>
</evidence>